<comment type="subunit">
    <text evidence="9">Homodimer. Only the dimer is catalytically active, as the active sites are constructed of residues from both monomers.</text>
</comment>
<proteinExistence type="inferred from homology"/>
<dbReference type="InterPro" id="IPR000183">
    <property type="entry name" value="Orn/DAP/Arg_de-COase"/>
</dbReference>
<dbReference type="EC" id="4.1.1.17" evidence="7"/>
<feature type="modified residue" description="N6-(pyridoxal phosphate)lysine" evidence="11">
    <location>
        <position position="70"/>
    </location>
</feature>
<evidence type="ECO:0000256" key="10">
    <source>
        <dbReference type="ARBA" id="ARBA00049127"/>
    </source>
</evidence>
<dbReference type="InterPro" id="IPR029066">
    <property type="entry name" value="PLP-binding_barrel"/>
</dbReference>
<dbReference type="FunFam" id="3.20.20.10:FF:000005">
    <property type="entry name" value="Ornithine decarboxylase"/>
    <property type="match status" value="1"/>
</dbReference>
<evidence type="ECO:0000313" key="16">
    <source>
        <dbReference type="Proteomes" id="UP000594262"/>
    </source>
</evidence>
<evidence type="ECO:0000256" key="12">
    <source>
        <dbReference type="RuleBase" id="RU003737"/>
    </source>
</evidence>
<feature type="domain" description="Orn/DAP/Arg decarboxylase 2 N-terminal" evidence="14">
    <location>
        <begin position="46"/>
        <end position="282"/>
    </location>
</feature>
<evidence type="ECO:0000256" key="8">
    <source>
        <dbReference type="ARBA" id="ARBA00037173"/>
    </source>
</evidence>
<evidence type="ECO:0000259" key="14">
    <source>
        <dbReference type="Pfam" id="PF02784"/>
    </source>
</evidence>
<protein>
    <recommendedName>
        <fullName evidence="7">ornithine decarboxylase</fullName>
        <ecNumber evidence="7">4.1.1.17</ecNumber>
    </recommendedName>
</protein>
<dbReference type="PRINTS" id="PR01179">
    <property type="entry name" value="ODADCRBXLASE"/>
</dbReference>
<comment type="function">
    <text evidence="8">Catalyzes the first and rate-limiting step of polyamine biosynthesis that converts ornithine into putrescine, which is the precursor for the polyamines, spermidine and spermine. Polyamines are essential for cell proliferation and are implicated in cellular processes, ranging from DNA replication to apoptosis.</text>
</comment>
<dbReference type="SUPFAM" id="SSF50621">
    <property type="entry name" value="Alanine racemase C-terminal domain-like"/>
    <property type="match status" value="1"/>
</dbReference>
<dbReference type="InterPro" id="IPR022653">
    <property type="entry name" value="De-COase2_pyr-phos_BS"/>
</dbReference>
<dbReference type="SUPFAM" id="SSF51419">
    <property type="entry name" value="PLP-binding barrel"/>
    <property type="match status" value="1"/>
</dbReference>
<dbReference type="Gene3D" id="2.40.37.10">
    <property type="entry name" value="Lyase, Ornithine Decarboxylase, Chain A, domain 1"/>
    <property type="match status" value="1"/>
</dbReference>
<evidence type="ECO:0000256" key="5">
    <source>
        <dbReference type="ARBA" id="ARBA00023239"/>
    </source>
</evidence>
<evidence type="ECO:0000256" key="3">
    <source>
        <dbReference type="ARBA" id="ARBA00022898"/>
    </source>
</evidence>
<dbReference type="InterPro" id="IPR009006">
    <property type="entry name" value="Ala_racemase/Decarboxylase_C"/>
</dbReference>
<keyword evidence="3 11" id="KW-0663">Pyridoxal phosphate</keyword>
<dbReference type="CDD" id="cd00622">
    <property type="entry name" value="PLPDE_III_ODC"/>
    <property type="match status" value="1"/>
</dbReference>
<organism evidence="15 16">
    <name type="scientific">Clytia hemisphaerica</name>
    <dbReference type="NCBI Taxonomy" id="252671"/>
    <lineage>
        <taxon>Eukaryota</taxon>
        <taxon>Metazoa</taxon>
        <taxon>Cnidaria</taxon>
        <taxon>Hydrozoa</taxon>
        <taxon>Hydroidolina</taxon>
        <taxon>Leptothecata</taxon>
        <taxon>Obeliida</taxon>
        <taxon>Clytiidae</taxon>
        <taxon>Clytia</taxon>
    </lineage>
</organism>
<dbReference type="PANTHER" id="PTHR11482:SF6">
    <property type="entry name" value="ORNITHINE DECARBOXYLASE 1-RELATED"/>
    <property type="match status" value="1"/>
</dbReference>
<evidence type="ECO:0000256" key="7">
    <source>
        <dbReference type="ARBA" id="ARBA00034138"/>
    </source>
</evidence>
<dbReference type="GO" id="GO:0033387">
    <property type="term" value="P:putrescine biosynthetic process from arginine, via ornithine"/>
    <property type="evidence" value="ECO:0007669"/>
    <property type="project" value="TreeGrafter"/>
</dbReference>
<dbReference type="GeneID" id="136805219"/>
<feature type="domain" description="Orn/DAP/Arg decarboxylase 2 C-terminal" evidence="13">
    <location>
        <begin position="42"/>
        <end position="376"/>
    </location>
</feature>
<dbReference type="Pfam" id="PF02784">
    <property type="entry name" value="Orn_Arg_deC_N"/>
    <property type="match status" value="1"/>
</dbReference>
<evidence type="ECO:0000256" key="2">
    <source>
        <dbReference type="ARBA" id="ARBA00008872"/>
    </source>
</evidence>
<evidence type="ECO:0000256" key="6">
    <source>
        <dbReference type="ARBA" id="ARBA00034115"/>
    </source>
</evidence>
<comment type="pathway">
    <text evidence="6">Amine and polyamine biosynthesis; putrescine biosynthesis via L-ornithine pathway; putrescine from L-ornithine: step 1/1.</text>
</comment>
<dbReference type="InterPro" id="IPR022643">
    <property type="entry name" value="De-COase2_C"/>
</dbReference>
<keyword evidence="5" id="KW-0456">Lyase</keyword>
<dbReference type="PROSITE" id="PS00878">
    <property type="entry name" value="ODR_DC_2_1"/>
    <property type="match status" value="1"/>
</dbReference>
<evidence type="ECO:0000256" key="1">
    <source>
        <dbReference type="ARBA" id="ARBA00001933"/>
    </source>
</evidence>
<keyword evidence="4" id="KW-0620">Polyamine biosynthesis</keyword>
<dbReference type="PRINTS" id="PR01182">
    <property type="entry name" value="ORNDCRBXLASE"/>
</dbReference>
<evidence type="ECO:0000259" key="13">
    <source>
        <dbReference type="Pfam" id="PF00278"/>
    </source>
</evidence>
<dbReference type="OrthoDB" id="5978053at2759"/>
<sequence>MKQVKLHTGSVIDVCDDKLNLTDYIHTKLNSAGREDKDDPFFVCDLGDIVKKWRRFQRVLPMVKPYFAMKCNPDLEIIKLMIKLGSNFDCASKMEIKTLLDLGVAADRIIFANPCKQTSFIKYSAANNVKLMTFDNEMELRKVKQFYPDAELVLRIRVDDSKSLCKFGVKFGAEPCNTMHLLQTAKQLHLNVVGVSFHVGSGCYDASLFYDAVKLSRKVFDEGREVGYQFSMLDVGGGFPGDDLAKVSFEETAEKLKDGFNAFFPPEMNVKFIAEPGRYFVASACTNVCNITSVRKLESGNESNFMYYINDGVYGSFNCVMFDHYNPTANALHVTDGPVFKCSVWGPTCDSLDCISKSTLLPRMNIGDWMYFQNMGAYTIAAASKFNGFKQPKVIYMCRRKFADTVTAESVNIDTKMELISKKVLHHHPQSVVKSAAVN</sequence>
<reference evidence="15" key="1">
    <citation type="submission" date="2021-01" db="UniProtKB">
        <authorList>
            <consortium name="EnsemblMetazoa"/>
        </authorList>
    </citation>
    <scope>IDENTIFICATION</scope>
</reference>
<dbReference type="Gene3D" id="3.20.20.10">
    <property type="entry name" value="Alanine racemase"/>
    <property type="match status" value="1"/>
</dbReference>
<dbReference type="AlphaFoldDB" id="A0A7M5WZU2"/>
<feature type="active site" description="Proton donor" evidence="11">
    <location>
        <position position="349"/>
    </location>
</feature>
<keyword evidence="16" id="KW-1185">Reference proteome</keyword>
<dbReference type="PANTHER" id="PTHR11482">
    <property type="entry name" value="ARGININE/DIAMINOPIMELATE/ORNITHINE DECARBOXYLASE"/>
    <property type="match status" value="1"/>
</dbReference>
<dbReference type="InterPro" id="IPR002433">
    <property type="entry name" value="Orn_de-COase"/>
</dbReference>
<accession>A0A7M5WZU2</accession>
<comment type="cofactor">
    <cofactor evidence="1 11">
        <name>pyridoxal 5'-phosphate</name>
        <dbReference type="ChEBI" id="CHEBI:597326"/>
    </cofactor>
</comment>
<dbReference type="GO" id="GO:0005737">
    <property type="term" value="C:cytoplasm"/>
    <property type="evidence" value="ECO:0007669"/>
    <property type="project" value="TreeGrafter"/>
</dbReference>
<comment type="catalytic activity">
    <reaction evidence="10">
        <text>L-ornithine + H(+) = putrescine + CO2</text>
        <dbReference type="Rhea" id="RHEA:22964"/>
        <dbReference type="ChEBI" id="CHEBI:15378"/>
        <dbReference type="ChEBI" id="CHEBI:16526"/>
        <dbReference type="ChEBI" id="CHEBI:46911"/>
        <dbReference type="ChEBI" id="CHEBI:326268"/>
        <dbReference type="EC" id="4.1.1.17"/>
    </reaction>
</comment>
<evidence type="ECO:0000256" key="9">
    <source>
        <dbReference type="ARBA" id="ARBA00046672"/>
    </source>
</evidence>
<dbReference type="Pfam" id="PF00278">
    <property type="entry name" value="Orn_DAP_Arg_deC"/>
    <property type="match status" value="1"/>
</dbReference>
<dbReference type="GO" id="GO:0004586">
    <property type="term" value="F:ornithine decarboxylase activity"/>
    <property type="evidence" value="ECO:0007669"/>
    <property type="project" value="UniProtKB-EC"/>
</dbReference>
<dbReference type="EnsemblMetazoa" id="CLYHEMT015128.1">
    <property type="protein sequence ID" value="CLYHEMP015128.1"/>
    <property type="gene ID" value="CLYHEMG015128"/>
</dbReference>
<evidence type="ECO:0000256" key="4">
    <source>
        <dbReference type="ARBA" id="ARBA00023115"/>
    </source>
</evidence>
<dbReference type="Proteomes" id="UP000594262">
    <property type="component" value="Unplaced"/>
</dbReference>
<evidence type="ECO:0000256" key="11">
    <source>
        <dbReference type="PIRSR" id="PIRSR600183-50"/>
    </source>
</evidence>
<dbReference type="RefSeq" id="XP_066917895.1">
    <property type="nucleotide sequence ID" value="XM_067061794.1"/>
</dbReference>
<dbReference type="InterPro" id="IPR022644">
    <property type="entry name" value="De-COase2_N"/>
</dbReference>
<name>A0A7M5WZU2_9CNID</name>
<comment type="similarity">
    <text evidence="2 12">Belongs to the Orn/Lys/Arg decarboxylase class-II family.</text>
</comment>
<evidence type="ECO:0000313" key="15">
    <source>
        <dbReference type="EnsemblMetazoa" id="CLYHEMP015128.1"/>
    </source>
</evidence>